<dbReference type="SUPFAM" id="SSF50965">
    <property type="entry name" value="Galactose oxidase, central domain"/>
    <property type="match status" value="1"/>
</dbReference>
<dbReference type="Gene3D" id="2.120.10.80">
    <property type="entry name" value="Kelch-type beta propeller"/>
    <property type="match status" value="2"/>
</dbReference>
<proteinExistence type="predicted"/>
<accession>A0AA40HE82</accession>
<comment type="caution">
    <text evidence="2">The sequence shown here is derived from an EMBL/GenBank/DDBJ whole genome shotgun (WGS) entry which is preliminary data.</text>
</comment>
<dbReference type="AlphaFoldDB" id="A0AA40HE82"/>
<evidence type="ECO:0008006" key="4">
    <source>
        <dbReference type="Google" id="ProtNLM"/>
    </source>
</evidence>
<dbReference type="InterPro" id="IPR042941">
    <property type="entry name" value="KLDC9"/>
</dbReference>
<gene>
    <name evidence="2" type="ORF">QTO34_011759</name>
</gene>
<dbReference type="PANTHER" id="PTHR47196">
    <property type="entry name" value="KELCH DOMAIN-CONTAINING PROTEIN 9"/>
    <property type="match status" value="1"/>
</dbReference>
<reference evidence="2" key="1">
    <citation type="submission" date="2023-06" db="EMBL/GenBank/DDBJ databases">
        <title>Reference genome for the Northern bat (Eptesicus nilssonii), a most northern bat species.</title>
        <authorList>
            <person name="Laine V.N."/>
            <person name="Pulliainen A.T."/>
            <person name="Lilley T.M."/>
        </authorList>
    </citation>
    <scope>NUCLEOTIDE SEQUENCE</scope>
    <source>
        <strain evidence="2">BLF_Eptnil</strain>
        <tissue evidence="2">Kidney</tissue>
    </source>
</reference>
<evidence type="ECO:0000256" key="1">
    <source>
        <dbReference type="SAM" id="MobiDB-lite"/>
    </source>
</evidence>
<dbReference type="InterPro" id="IPR015915">
    <property type="entry name" value="Kelch-typ_b-propeller"/>
</dbReference>
<sequence length="457" mass="47559">MWLASRSAGTAVLRRRSAAPQRPSPAPPRGPTGGALLPAAEGSASRHFQSQRPALRPSLGGGGCWATRGEGRPREARAGNPGAAAALAGHGGGALGRGGGLALDLAAGGPGRAPGAGLPLVHRTAGPALPGGGPAGWGAEPSADTVVLDPAGGPAVRVGARGGPRRSHHDAAALGGRWLCAVGGWDGARRLAAVAALDAERGEWEAWAAAPGSCPPAGLSSHTCTRLSDRELRVAGREGGTRTQRRYGSIYTLRLDPGARTYWEESYRSASRSGHCAALLPAPGPRPGHQLLLFGGCDSAEPEVAGHWRQGEIRVLLSPCLGWEAIPTVTLKPLQTEEPPVAPRLTEQLSKLVSSGQGSRQGPRGLRHHSCSVVGPFAVLFGGETLTRARDTICNDLYVYDTRRAPSPWFHFPCADRALKRVGHRTCLWNDQLYLVGGFGEDGRTASPQVCTLDLFL</sequence>
<dbReference type="InterPro" id="IPR011043">
    <property type="entry name" value="Gal_Oxase/kelch_b-propeller"/>
</dbReference>
<evidence type="ECO:0000313" key="2">
    <source>
        <dbReference type="EMBL" id="KAK1329554.1"/>
    </source>
</evidence>
<dbReference type="PANTHER" id="PTHR47196:SF1">
    <property type="entry name" value="KELCH DOMAIN-CONTAINING PROTEIN 9"/>
    <property type="match status" value="1"/>
</dbReference>
<dbReference type="EMBL" id="JAULJE010000022">
    <property type="protein sequence ID" value="KAK1329554.1"/>
    <property type="molecule type" value="Genomic_DNA"/>
</dbReference>
<name>A0AA40HE82_CNENI</name>
<dbReference type="Proteomes" id="UP001177744">
    <property type="component" value="Unassembled WGS sequence"/>
</dbReference>
<keyword evidence="3" id="KW-1185">Reference proteome</keyword>
<dbReference type="GO" id="GO:0030332">
    <property type="term" value="F:cyclin binding"/>
    <property type="evidence" value="ECO:0007669"/>
    <property type="project" value="TreeGrafter"/>
</dbReference>
<evidence type="ECO:0000313" key="3">
    <source>
        <dbReference type="Proteomes" id="UP001177744"/>
    </source>
</evidence>
<feature type="compositionally biased region" description="Low complexity" evidence="1">
    <location>
        <begin position="78"/>
        <end position="88"/>
    </location>
</feature>
<feature type="region of interest" description="Disordered" evidence="1">
    <location>
        <begin position="1"/>
        <end position="89"/>
    </location>
</feature>
<protein>
    <recommendedName>
        <fullName evidence="4">Kelch domain-containing protein 9</fullName>
    </recommendedName>
</protein>
<organism evidence="2 3">
    <name type="scientific">Cnephaeus nilssonii</name>
    <name type="common">Northern bat</name>
    <name type="synonym">Eptesicus nilssonii</name>
    <dbReference type="NCBI Taxonomy" id="3371016"/>
    <lineage>
        <taxon>Eukaryota</taxon>
        <taxon>Metazoa</taxon>
        <taxon>Chordata</taxon>
        <taxon>Craniata</taxon>
        <taxon>Vertebrata</taxon>
        <taxon>Euteleostomi</taxon>
        <taxon>Mammalia</taxon>
        <taxon>Eutheria</taxon>
        <taxon>Laurasiatheria</taxon>
        <taxon>Chiroptera</taxon>
        <taxon>Yangochiroptera</taxon>
        <taxon>Vespertilionidae</taxon>
        <taxon>Cnephaeus</taxon>
    </lineage>
</organism>